<dbReference type="InterPro" id="IPR004183">
    <property type="entry name" value="Xdiol_dOase_suB"/>
</dbReference>
<keyword evidence="8" id="KW-1185">Reference proteome</keyword>
<evidence type="ECO:0000259" key="6">
    <source>
        <dbReference type="Pfam" id="PF02900"/>
    </source>
</evidence>
<dbReference type="GO" id="GO:0016702">
    <property type="term" value="F:oxidoreductase activity, acting on single donors with incorporation of molecular oxygen, incorporation of two atoms of oxygen"/>
    <property type="evidence" value="ECO:0007669"/>
    <property type="project" value="UniProtKB-ARBA"/>
</dbReference>
<dbReference type="PIRSF" id="PIRSF006157">
    <property type="entry name" value="Doxgns_DODA"/>
    <property type="match status" value="1"/>
</dbReference>
<dbReference type="EC" id="1.13.-.-" evidence="7"/>
<dbReference type="EMBL" id="JAZBJZ010000211">
    <property type="protein sequence ID" value="MEE3720028.1"/>
    <property type="molecule type" value="Genomic_DNA"/>
</dbReference>
<accession>A0AAW9QAK3</accession>
<evidence type="ECO:0000256" key="1">
    <source>
        <dbReference type="ARBA" id="ARBA00001947"/>
    </source>
</evidence>
<gene>
    <name evidence="7" type="ORF">V2H45_25145</name>
</gene>
<evidence type="ECO:0000256" key="4">
    <source>
        <dbReference type="ARBA" id="ARBA00022833"/>
    </source>
</evidence>
<dbReference type="Gene3D" id="3.40.830.10">
    <property type="entry name" value="LigB-like"/>
    <property type="match status" value="1"/>
</dbReference>
<dbReference type="GO" id="GO:0008270">
    <property type="term" value="F:zinc ion binding"/>
    <property type="evidence" value="ECO:0007669"/>
    <property type="project" value="InterPro"/>
</dbReference>
<reference evidence="7" key="1">
    <citation type="submission" date="2024-01" db="EMBL/GenBank/DDBJ databases">
        <title>Bank of Algae and Cyanobacteria of the Azores (BACA) strain genomes.</title>
        <authorList>
            <person name="Luz R."/>
            <person name="Cordeiro R."/>
            <person name="Fonseca A."/>
            <person name="Goncalves V."/>
        </authorList>
    </citation>
    <scope>NUCLEOTIDE SEQUENCE</scope>
    <source>
        <strain evidence="7">BACA0141</strain>
    </source>
</reference>
<keyword evidence="4" id="KW-0862">Zinc</keyword>
<evidence type="ECO:0000256" key="5">
    <source>
        <dbReference type="ARBA" id="ARBA00023002"/>
    </source>
</evidence>
<keyword evidence="7" id="KW-0223">Dioxygenase</keyword>
<feature type="non-terminal residue" evidence="7">
    <location>
        <position position="1"/>
    </location>
</feature>
<sequence>IFLKSLPTLVCIFRDALQRTIMTVDIIPTYFVSHGGGPWPYMKEQYGNLFDRLETSLQDIPHQIGSAPKAVLVISGHWEETEFTISSSPNPPMIYDYSGFPAHTYQVQYKAPGSPELAMRVRSLLEDAGHSAHLDDKRGFDHGTFTVMYPMYPDAQIPIVQLSLKRGYDPKLHLEVGKALAPLRKEGILILGSGLSYHNLRHFGSSGAVASQQFDRWLQQTLIQSTPTQRSDRLIDWEKAPSARLAHPQEDHLIPLMVAVGAAQDEAATCIYHEENLFGGIVASSFRFG</sequence>
<comment type="similarity">
    <text evidence="2">Belongs to the DODA-type extradiol aromatic ring-opening dioxygenase family.</text>
</comment>
<dbReference type="PANTHER" id="PTHR30096">
    <property type="entry name" value="4,5-DOPA DIOXYGENASE EXTRADIOL-LIKE PROTEIN"/>
    <property type="match status" value="1"/>
</dbReference>
<dbReference type="Pfam" id="PF02900">
    <property type="entry name" value="LigB"/>
    <property type="match status" value="1"/>
</dbReference>
<dbReference type="InterPro" id="IPR014436">
    <property type="entry name" value="Extradiol_dOase_DODA"/>
</dbReference>
<evidence type="ECO:0000313" key="7">
    <source>
        <dbReference type="EMBL" id="MEE3720028.1"/>
    </source>
</evidence>
<dbReference type="SUPFAM" id="SSF53213">
    <property type="entry name" value="LigB-like"/>
    <property type="match status" value="1"/>
</dbReference>
<keyword evidence="5 7" id="KW-0560">Oxidoreductase</keyword>
<dbReference type="RefSeq" id="WP_330486468.1">
    <property type="nucleotide sequence ID" value="NZ_JAZBJZ010000211.1"/>
</dbReference>
<evidence type="ECO:0000256" key="2">
    <source>
        <dbReference type="ARBA" id="ARBA00007581"/>
    </source>
</evidence>
<dbReference type="Proteomes" id="UP001333818">
    <property type="component" value="Unassembled WGS sequence"/>
</dbReference>
<keyword evidence="3" id="KW-0479">Metal-binding</keyword>
<protein>
    <submittedName>
        <fullName evidence="7">Class III extradiol ring-cleavage dioxygenase</fullName>
        <ecNumber evidence="7">1.13.-.-</ecNumber>
    </submittedName>
</protein>
<comment type="caution">
    <text evidence="7">The sequence shown here is derived from an EMBL/GenBank/DDBJ whole genome shotgun (WGS) entry which is preliminary data.</text>
</comment>
<organism evidence="7 8">
    <name type="scientific">Tumidithrix elongata BACA0141</name>
    <dbReference type="NCBI Taxonomy" id="2716417"/>
    <lineage>
        <taxon>Bacteria</taxon>
        <taxon>Bacillati</taxon>
        <taxon>Cyanobacteriota</taxon>
        <taxon>Cyanophyceae</taxon>
        <taxon>Pseudanabaenales</taxon>
        <taxon>Pseudanabaenaceae</taxon>
        <taxon>Tumidithrix</taxon>
        <taxon>Tumidithrix elongata</taxon>
    </lineage>
</organism>
<dbReference type="CDD" id="cd07363">
    <property type="entry name" value="45_DOPA_Dioxygenase"/>
    <property type="match status" value="1"/>
</dbReference>
<evidence type="ECO:0000313" key="8">
    <source>
        <dbReference type="Proteomes" id="UP001333818"/>
    </source>
</evidence>
<proteinExistence type="inferred from homology"/>
<dbReference type="PANTHER" id="PTHR30096:SF0">
    <property type="entry name" value="4,5-DOPA DIOXYGENASE EXTRADIOL-LIKE PROTEIN"/>
    <property type="match status" value="1"/>
</dbReference>
<dbReference type="GO" id="GO:0008198">
    <property type="term" value="F:ferrous iron binding"/>
    <property type="evidence" value="ECO:0007669"/>
    <property type="project" value="InterPro"/>
</dbReference>
<evidence type="ECO:0000256" key="3">
    <source>
        <dbReference type="ARBA" id="ARBA00022723"/>
    </source>
</evidence>
<comment type="cofactor">
    <cofactor evidence="1">
        <name>Zn(2+)</name>
        <dbReference type="ChEBI" id="CHEBI:29105"/>
    </cofactor>
</comment>
<name>A0AAW9QAK3_9CYAN</name>
<dbReference type="AlphaFoldDB" id="A0AAW9QAK3"/>
<feature type="domain" description="Extradiol ring-cleavage dioxygenase class III enzyme subunit B" evidence="6">
    <location>
        <begin position="31"/>
        <end position="275"/>
    </location>
</feature>